<name>H6WUN7_9ALPH</name>
<evidence type="ECO:0000313" key="3">
    <source>
        <dbReference type="Proteomes" id="UP000133397"/>
    </source>
</evidence>
<dbReference type="EMBL" id="JQ314003">
    <property type="protein sequence ID" value="AEZ51804.1"/>
    <property type="molecule type" value="Genomic_DNA"/>
</dbReference>
<accession>H6WUN7</accession>
<dbReference type="Proteomes" id="UP000133397">
    <property type="component" value="Segment"/>
</dbReference>
<evidence type="ECO:0000313" key="2">
    <source>
        <dbReference type="EMBL" id="AEZ51804.1"/>
    </source>
</evidence>
<evidence type="ECO:0000313" key="1">
    <source>
        <dbReference type="EMBL" id="AEZ51761.1"/>
    </source>
</evidence>
<organism evidence="2 3">
    <name type="scientific">Gallid alphaherpesvirus 2</name>
    <dbReference type="NCBI Taxonomy" id="10390"/>
    <lineage>
        <taxon>Viruses</taxon>
        <taxon>Duplodnaviria</taxon>
        <taxon>Heunggongvirae</taxon>
        <taxon>Peploviricota</taxon>
        <taxon>Herviviricetes</taxon>
        <taxon>Herpesvirales</taxon>
        <taxon>Orthoherpesviridae</taxon>
        <taxon>Alphaherpesvirinae</taxon>
        <taxon>Mardivirus</taxon>
        <taxon>Mardivirus gallidalpha2</taxon>
    </lineage>
</organism>
<proteinExistence type="predicted"/>
<reference evidence="2 3" key="1">
    <citation type="journal article" date="2012" name="Virus Genes">
        <title>Genome sequence determination and analysis of a Chinese virulent strain, LMS, of Gallid herpesvirus type 2.</title>
        <authorList>
            <person name="Cheng Y."/>
            <person name="Cong F."/>
            <person name="Zhang Y.P."/>
            <person name="Li Z.J."/>
            <person name="Xu N.N."/>
            <person name="Hou G.Y."/>
            <person name="Liu C.J."/>
        </authorList>
    </citation>
    <scope>NUCLEOTIDE SEQUENCE [LARGE SCALE GENOMIC DNA]</scope>
    <source>
        <strain evidence="2">LMS</strain>
    </source>
</reference>
<gene>
    <name evidence="1" type="ORF">MDV081.5</name>
    <name evidence="2" type="ORF">MDV102.5</name>
</gene>
<sequence length="34" mass="4049">MRAIVWRLFLRRFQNRAIPISKFPPFGQHAIIPA</sequence>
<dbReference type="EMBL" id="JQ314003">
    <property type="protein sequence ID" value="AEZ51761.1"/>
    <property type="molecule type" value="Genomic_DNA"/>
</dbReference>
<protein>
    <submittedName>
        <fullName evidence="2">Uncharacterized protein</fullName>
    </submittedName>
</protein>